<dbReference type="KEGG" id="blac:94353486"/>
<evidence type="ECO:0000313" key="1">
    <source>
        <dbReference type="EMBL" id="TDH71677.1"/>
    </source>
</evidence>
<dbReference type="Proteomes" id="UP000294530">
    <property type="component" value="Unassembled WGS sequence"/>
</dbReference>
<name>A0A976FRG9_BRELC</name>
<comment type="caution">
    <text evidence="1">The sequence shown here is derived from an EMBL/GenBank/DDBJ whole genome shotgun (WGS) entry which is preliminary data.</text>
</comment>
<evidence type="ECO:0000313" key="2">
    <source>
        <dbReference type="Proteomes" id="UP000294530"/>
    </source>
</evidence>
<organism evidence="1 2">
    <name type="scientific">Bremia lactucae</name>
    <name type="common">Lettuce downy mildew</name>
    <dbReference type="NCBI Taxonomy" id="4779"/>
    <lineage>
        <taxon>Eukaryota</taxon>
        <taxon>Sar</taxon>
        <taxon>Stramenopiles</taxon>
        <taxon>Oomycota</taxon>
        <taxon>Peronosporomycetes</taxon>
        <taxon>Peronosporales</taxon>
        <taxon>Peronosporaceae</taxon>
        <taxon>Bremia</taxon>
    </lineage>
</organism>
<protein>
    <submittedName>
        <fullName evidence="1">Uncharacterized protein</fullName>
    </submittedName>
</protein>
<proteinExistence type="predicted"/>
<gene>
    <name evidence="1" type="ORF">CCR75_009777</name>
</gene>
<dbReference type="EMBL" id="SHOA02000017">
    <property type="protein sequence ID" value="TDH71677.1"/>
    <property type="molecule type" value="Genomic_DNA"/>
</dbReference>
<reference evidence="1 2" key="1">
    <citation type="journal article" date="2021" name="Genome Biol.">
        <title>AFLAP: assembly-free linkage analysis pipeline using k-mers from genome sequencing data.</title>
        <authorList>
            <person name="Fletcher K."/>
            <person name="Zhang L."/>
            <person name="Gil J."/>
            <person name="Han R."/>
            <person name="Cavanaugh K."/>
            <person name="Michelmore R."/>
        </authorList>
    </citation>
    <scope>NUCLEOTIDE SEQUENCE [LARGE SCALE GENOMIC DNA]</scope>
    <source>
        <strain evidence="1 2">SF5</strain>
    </source>
</reference>
<keyword evidence="2" id="KW-1185">Reference proteome</keyword>
<dbReference type="GeneID" id="94353486"/>
<dbReference type="RefSeq" id="XP_067821176.1">
    <property type="nucleotide sequence ID" value="XM_067967815.1"/>
</dbReference>
<sequence>MSSHVCISKFKFPKRLQELDANKVVVPDWLLRKANRYLRFKRYMRGPRAAARRQARKTQSFHSKQALEINTRKNASSILCHVSEAVSCAALLAFMETSLVYTEFKTWVHVNCVLWSTECTKMLRCAAQVQQGQAS</sequence>
<accession>A0A976FRG9</accession>
<dbReference type="AlphaFoldDB" id="A0A976FRG9"/>